<dbReference type="Pfam" id="PF00561">
    <property type="entry name" value="Abhydrolase_1"/>
    <property type="match status" value="1"/>
</dbReference>
<dbReference type="EMBL" id="JBHSPX010000007">
    <property type="protein sequence ID" value="MFC6065338.1"/>
    <property type="molecule type" value="Genomic_DNA"/>
</dbReference>
<evidence type="ECO:0000259" key="2">
    <source>
        <dbReference type="Pfam" id="PF08386"/>
    </source>
</evidence>
<evidence type="ECO:0000259" key="1">
    <source>
        <dbReference type="Pfam" id="PF00561"/>
    </source>
</evidence>
<evidence type="ECO:0000313" key="3">
    <source>
        <dbReference type="EMBL" id="MFC6065338.1"/>
    </source>
</evidence>
<comment type="caution">
    <text evidence="3">The sequence shown here is derived from an EMBL/GenBank/DDBJ whole genome shotgun (WGS) entry which is preliminary data.</text>
</comment>
<protein>
    <submittedName>
        <fullName evidence="3">Alpha/beta fold hydrolase</fullName>
    </submittedName>
</protein>
<dbReference type="InterPro" id="IPR050471">
    <property type="entry name" value="AB_hydrolase"/>
</dbReference>
<dbReference type="InterPro" id="IPR000073">
    <property type="entry name" value="AB_hydrolase_1"/>
</dbReference>
<name>A0ABW1MNT3_9ACTN</name>
<sequence length="264" mass="27191">MTSLPHHVLDGPEGAPPLVLGPSLGTSLAVWEPQLAELTRTHRVLRFDLPGHGGTPVSVLPDPAPGSTTVAHLARLVLDVADHHGWRTFHYAGISLGGAIGAYLAVHHPDRLASLAMICSSARFGEPAGWRERAASVREHGTAAMLQPTPGRWFADPGTAAGPRGTALLGDLAAADRAGYAACCDALAGYDVRSGLWSVSARTLVVAGRQDPATPPAHAREIADGIPGAALAEVAGAAHLAGVERPDAVNAALRVHLDAATRGR</sequence>
<dbReference type="Proteomes" id="UP001596139">
    <property type="component" value="Unassembled WGS sequence"/>
</dbReference>
<dbReference type="InterPro" id="IPR029058">
    <property type="entry name" value="AB_hydrolase_fold"/>
</dbReference>
<dbReference type="Gene3D" id="3.40.50.1820">
    <property type="entry name" value="alpha/beta hydrolase"/>
    <property type="match status" value="1"/>
</dbReference>
<feature type="domain" description="Peptidase S33 tripeptidyl aminopeptidase-like C-terminal" evidence="2">
    <location>
        <begin position="200"/>
        <end position="258"/>
    </location>
</feature>
<feature type="domain" description="AB hydrolase-1" evidence="1">
    <location>
        <begin position="16"/>
        <end position="131"/>
    </location>
</feature>
<keyword evidence="3" id="KW-0378">Hydrolase</keyword>
<gene>
    <name evidence="3" type="ORF">ACFP4F_22740</name>
</gene>
<accession>A0ABW1MNT3</accession>
<evidence type="ECO:0000313" key="4">
    <source>
        <dbReference type="Proteomes" id="UP001596139"/>
    </source>
</evidence>
<dbReference type="GO" id="GO:0016787">
    <property type="term" value="F:hydrolase activity"/>
    <property type="evidence" value="ECO:0007669"/>
    <property type="project" value="UniProtKB-KW"/>
</dbReference>
<dbReference type="InterPro" id="IPR013595">
    <property type="entry name" value="Pept_S33_TAP-like_C"/>
</dbReference>
<dbReference type="PANTHER" id="PTHR43433">
    <property type="entry name" value="HYDROLASE, ALPHA/BETA FOLD FAMILY PROTEIN"/>
    <property type="match status" value="1"/>
</dbReference>
<dbReference type="Pfam" id="PF08386">
    <property type="entry name" value="Abhydrolase_4"/>
    <property type="match status" value="1"/>
</dbReference>
<dbReference type="PRINTS" id="PR00111">
    <property type="entry name" value="ABHYDROLASE"/>
</dbReference>
<reference evidence="4" key="1">
    <citation type="journal article" date="2019" name="Int. J. Syst. Evol. Microbiol.">
        <title>The Global Catalogue of Microorganisms (GCM) 10K type strain sequencing project: providing services to taxonomists for standard genome sequencing and annotation.</title>
        <authorList>
            <consortium name="The Broad Institute Genomics Platform"/>
            <consortium name="The Broad Institute Genome Sequencing Center for Infectious Disease"/>
            <person name="Wu L."/>
            <person name="Ma J."/>
        </authorList>
    </citation>
    <scope>NUCLEOTIDE SEQUENCE [LARGE SCALE GENOMIC DNA]</scope>
    <source>
        <strain evidence="4">CGMCC 1.15180</strain>
    </source>
</reference>
<proteinExistence type="predicted"/>
<dbReference type="RefSeq" id="WP_037800835.1">
    <property type="nucleotide sequence ID" value="NZ_JBHSPX010000007.1"/>
</dbReference>
<organism evidence="3 4">
    <name type="scientific">Streptomyces ochraceiscleroticus</name>
    <dbReference type="NCBI Taxonomy" id="47761"/>
    <lineage>
        <taxon>Bacteria</taxon>
        <taxon>Bacillati</taxon>
        <taxon>Actinomycetota</taxon>
        <taxon>Actinomycetes</taxon>
        <taxon>Kitasatosporales</taxon>
        <taxon>Streptomycetaceae</taxon>
        <taxon>Streptomyces</taxon>
    </lineage>
</organism>
<dbReference type="SUPFAM" id="SSF53474">
    <property type="entry name" value="alpha/beta-Hydrolases"/>
    <property type="match status" value="1"/>
</dbReference>
<dbReference type="PANTHER" id="PTHR43433:SF5">
    <property type="entry name" value="AB HYDROLASE-1 DOMAIN-CONTAINING PROTEIN"/>
    <property type="match status" value="1"/>
</dbReference>
<keyword evidence="4" id="KW-1185">Reference proteome</keyword>